<gene>
    <name evidence="2" type="ORF">COT24_01905</name>
</gene>
<sequence length="310" mass="34021">MFCDNCGFNIPRKSRYCSNCGNEVRYSFFQRLTNNKAWSVVVVGFFGIIIITVISVLIFINNSNGPTNLVDINEDIPVSTALDFNADLVNHISASVVSIFCPFADNEEEGYWGSGTIWTDDGILITNSHVIPQTETELLTPDYGCLVTLPDPDTGVPIEIYYADPVVIPELSDEYDLAVLEIYDVVVDEDGYSYGQYPNTFPAFDDTDLCVEDYIRLGEPVRIFGYPASSGNNSLTITEGVVSNFPDDGKTILTSAKVDSGNSGGLAVDRFGCQLGIPTAISIGEYENLGVIITSETVYEFINKYSELLE</sequence>
<evidence type="ECO:0000256" key="1">
    <source>
        <dbReference type="SAM" id="Phobius"/>
    </source>
</evidence>
<evidence type="ECO:0000313" key="3">
    <source>
        <dbReference type="Proteomes" id="UP000231542"/>
    </source>
</evidence>
<name>A0A2H0YW60_9BACT</name>
<keyword evidence="1" id="KW-0812">Transmembrane</keyword>
<feature type="transmembrane region" description="Helical" evidence="1">
    <location>
        <begin position="37"/>
        <end position="60"/>
    </location>
</feature>
<dbReference type="Gene3D" id="2.40.10.10">
    <property type="entry name" value="Trypsin-like serine proteases"/>
    <property type="match status" value="2"/>
</dbReference>
<dbReference type="PANTHER" id="PTHR43019">
    <property type="entry name" value="SERINE ENDOPROTEASE DEGS"/>
    <property type="match status" value="1"/>
</dbReference>
<dbReference type="Pfam" id="PF13365">
    <property type="entry name" value="Trypsin_2"/>
    <property type="match status" value="1"/>
</dbReference>
<accession>A0A2H0YW60</accession>
<proteinExistence type="predicted"/>
<dbReference type="Proteomes" id="UP000231542">
    <property type="component" value="Unassembled WGS sequence"/>
</dbReference>
<keyword evidence="1" id="KW-1133">Transmembrane helix</keyword>
<dbReference type="PANTHER" id="PTHR43019:SF23">
    <property type="entry name" value="PROTEASE DO-LIKE 5, CHLOROPLASTIC"/>
    <property type="match status" value="1"/>
</dbReference>
<dbReference type="AlphaFoldDB" id="A0A2H0YW60"/>
<dbReference type="InterPro" id="IPR009003">
    <property type="entry name" value="Peptidase_S1_PA"/>
</dbReference>
<protein>
    <recommendedName>
        <fullName evidence="4">Zinc-ribbon domain-containing protein</fullName>
    </recommendedName>
</protein>
<keyword evidence="1" id="KW-0472">Membrane</keyword>
<evidence type="ECO:0008006" key="4">
    <source>
        <dbReference type="Google" id="ProtNLM"/>
    </source>
</evidence>
<organism evidence="2 3">
    <name type="scientific">Candidatus Kerfeldbacteria bacterium CG08_land_8_20_14_0_20_40_16</name>
    <dbReference type="NCBI Taxonomy" id="2014244"/>
    <lineage>
        <taxon>Bacteria</taxon>
        <taxon>Candidatus Kerfeldiibacteriota</taxon>
    </lineage>
</organism>
<dbReference type="InterPro" id="IPR043504">
    <property type="entry name" value="Peptidase_S1_PA_chymotrypsin"/>
</dbReference>
<reference evidence="2 3" key="1">
    <citation type="submission" date="2017-09" db="EMBL/GenBank/DDBJ databases">
        <title>Depth-based differentiation of microbial function through sediment-hosted aquifers and enrichment of novel symbionts in the deep terrestrial subsurface.</title>
        <authorList>
            <person name="Probst A.J."/>
            <person name="Ladd B."/>
            <person name="Jarett J.K."/>
            <person name="Geller-Mcgrath D.E."/>
            <person name="Sieber C.M."/>
            <person name="Emerson J.B."/>
            <person name="Anantharaman K."/>
            <person name="Thomas B.C."/>
            <person name="Malmstrom R."/>
            <person name="Stieglmeier M."/>
            <person name="Klingl A."/>
            <person name="Woyke T."/>
            <person name="Ryan C.M."/>
            <person name="Banfield J.F."/>
        </authorList>
    </citation>
    <scope>NUCLEOTIDE SEQUENCE [LARGE SCALE GENOMIC DNA]</scope>
    <source>
        <strain evidence="2">CG08_land_8_20_14_0_20_40_16</strain>
    </source>
</reference>
<comment type="caution">
    <text evidence="2">The sequence shown here is derived from an EMBL/GenBank/DDBJ whole genome shotgun (WGS) entry which is preliminary data.</text>
</comment>
<evidence type="ECO:0000313" key="2">
    <source>
        <dbReference type="EMBL" id="PIS42731.1"/>
    </source>
</evidence>
<dbReference type="EMBL" id="PEXU01000023">
    <property type="protein sequence ID" value="PIS42731.1"/>
    <property type="molecule type" value="Genomic_DNA"/>
</dbReference>
<dbReference type="SUPFAM" id="SSF50494">
    <property type="entry name" value="Trypsin-like serine proteases"/>
    <property type="match status" value="1"/>
</dbReference>